<dbReference type="InterPro" id="IPR044136">
    <property type="entry name" value="Lys-tRNA-ligase_II_N"/>
</dbReference>
<dbReference type="HAMAP" id="MF_00252">
    <property type="entry name" value="Lys_tRNA_synth_class2"/>
    <property type="match status" value="1"/>
</dbReference>
<dbReference type="CDD" id="cd00775">
    <property type="entry name" value="LysRS_core"/>
    <property type="match status" value="1"/>
</dbReference>
<reference evidence="11 12" key="1">
    <citation type="submission" date="2020-03" db="EMBL/GenBank/DDBJ databases">
        <title>Rubrivivax benzoatilyticus JA2 (sequenced after 10 years sub-culturing).</title>
        <authorList>
            <person name="Gupta D."/>
            <person name="Chintalapati S."/>
            <person name="Chintalapati V.R."/>
        </authorList>
    </citation>
    <scope>NUCLEOTIDE SEQUENCE [LARGE SCALE GENOMIC DNA]</scope>
    <source>
        <strain evidence="11 12">JA2-Mal</strain>
    </source>
</reference>
<keyword evidence="3 8" id="KW-0479">Metal-binding</keyword>
<keyword evidence="4 8" id="KW-0547">Nucleotide-binding</keyword>
<evidence type="ECO:0000256" key="9">
    <source>
        <dbReference type="RuleBase" id="RU000336"/>
    </source>
</evidence>
<comment type="cofactor">
    <cofactor evidence="8 9">
        <name>Mg(2+)</name>
        <dbReference type="ChEBI" id="CHEBI:18420"/>
    </cofactor>
    <text evidence="8 9">Binds 3 Mg(2+) ions per subunit.</text>
</comment>
<evidence type="ECO:0000256" key="3">
    <source>
        <dbReference type="ARBA" id="ARBA00022723"/>
    </source>
</evidence>
<dbReference type="GO" id="GO:0004824">
    <property type="term" value="F:lysine-tRNA ligase activity"/>
    <property type="evidence" value="ECO:0007669"/>
    <property type="project" value="UniProtKB-EC"/>
</dbReference>
<comment type="similarity">
    <text evidence="1 8">Belongs to the class-II aminoacyl-tRNA synthetase family.</text>
</comment>
<feature type="domain" description="Aminoacyl-transfer RNA synthetases class-II family profile" evidence="10">
    <location>
        <begin position="172"/>
        <end position="486"/>
    </location>
</feature>
<feature type="binding site" evidence="8">
    <location>
        <position position="409"/>
    </location>
    <ligand>
        <name>Mg(2+)</name>
        <dbReference type="ChEBI" id="CHEBI:18420"/>
        <label>1</label>
    </ligand>
</feature>
<evidence type="ECO:0000256" key="1">
    <source>
        <dbReference type="ARBA" id="ARBA00008226"/>
    </source>
</evidence>
<dbReference type="Gene3D" id="2.40.50.140">
    <property type="entry name" value="Nucleic acid-binding proteins"/>
    <property type="match status" value="1"/>
</dbReference>
<keyword evidence="12" id="KW-1185">Reference proteome</keyword>
<dbReference type="Proteomes" id="UP000802098">
    <property type="component" value="Unassembled WGS sequence"/>
</dbReference>
<evidence type="ECO:0000256" key="8">
    <source>
        <dbReference type="HAMAP-Rule" id="MF_00252"/>
    </source>
</evidence>
<protein>
    <recommendedName>
        <fullName evidence="8">Lysine--tRNA ligase</fullName>
        <ecNumber evidence="8">6.1.1.6</ecNumber>
    </recommendedName>
    <alternativeName>
        <fullName evidence="8">Lysyl-tRNA synthetase</fullName>
        <shortName evidence="8">LysRS</shortName>
    </alternativeName>
</protein>
<dbReference type="SUPFAM" id="SSF55681">
    <property type="entry name" value="Class II aaRS and biotin synthetases"/>
    <property type="match status" value="1"/>
</dbReference>
<dbReference type="NCBIfam" id="TIGR00499">
    <property type="entry name" value="lysS_bact"/>
    <property type="match status" value="1"/>
</dbReference>
<dbReference type="CDD" id="cd04322">
    <property type="entry name" value="LysRS_N"/>
    <property type="match status" value="1"/>
</dbReference>
<dbReference type="PANTHER" id="PTHR42918">
    <property type="entry name" value="LYSYL-TRNA SYNTHETASE"/>
    <property type="match status" value="1"/>
</dbReference>
<feature type="binding site" evidence="8">
    <location>
        <position position="409"/>
    </location>
    <ligand>
        <name>Mg(2+)</name>
        <dbReference type="ChEBI" id="CHEBI:18420"/>
        <label>2</label>
    </ligand>
</feature>
<dbReference type="InterPro" id="IPR018149">
    <property type="entry name" value="Lys-tRNA-synth_II_C"/>
</dbReference>
<evidence type="ECO:0000256" key="7">
    <source>
        <dbReference type="ARBA" id="ARBA00048573"/>
    </source>
</evidence>
<dbReference type="InterPro" id="IPR002313">
    <property type="entry name" value="Lys-tRNA-ligase_II"/>
</dbReference>
<evidence type="ECO:0000256" key="4">
    <source>
        <dbReference type="ARBA" id="ARBA00022741"/>
    </source>
</evidence>
<dbReference type="NCBIfam" id="NF001756">
    <property type="entry name" value="PRK00484.1"/>
    <property type="match status" value="1"/>
</dbReference>
<evidence type="ECO:0000256" key="6">
    <source>
        <dbReference type="ARBA" id="ARBA00023146"/>
    </source>
</evidence>
<dbReference type="EC" id="6.1.1.6" evidence="8"/>
<feature type="binding site" evidence="8">
    <location>
        <position position="402"/>
    </location>
    <ligand>
        <name>Mg(2+)</name>
        <dbReference type="ChEBI" id="CHEBI:18420"/>
        <label>1</label>
    </ligand>
</feature>
<dbReference type="Gene3D" id="3.30.930.10">
    <property type="entry name" value="Bira Bifunctional Protein, Domain 2"/>
    <property type="match status" value="1"/>
</dbReference>
<evidence type="ECO:0000256" key="2">
    <source>
        <dbReference type="ARBA" id="ARBA00022598"/>
    </source>
</evidence>
<dbReference type="InterPro" id="IPR045864">
    <property type="entry name" value="aa-tRNA-synth_II/BPL/LPL"/>
</dbReference>
<dbReference type="InterPro" id="IPR004364">
    <property type="entry name" value="Aa-tRNA-synt_II"/>
</dbReference>
<dbReference type="InterPro" id="IPR012340">
    <property type="entry name" value="NA-bd_OB-fold"/>
</dbReference>
<keyword evidence="6 8" id="KW-0030">Aminoacyl-tRNA synthetase</keyword>
<keyword evidence="8" id="KW-0963">Cytoplasm</keyword>
<dbReference type="PROSITE" id="PS50862">
    <property type="entry name" value="AA_TRNA_LIGASE_II"/>
    <property type="match status" value="1"/>
</dbReference>
<dbReference type="PRINTS" id="PR00982">
    <property type="entry name" value="TRNASYNTHLYS"/>
</dbReference>
<dbReference type="PANTHER" id="PTHR42918:SF15">
    <property type="entry name" value="LYSINE--TRNA LIGASE, CHLOROPLASTIC_MITOCHONDRIAL"/>
    <property type="match status" value="1"/>
</dbReference>
<evidence type="ECO:0000313" key="12">
    <source>
        <dbReference type="Proteomes" id="UP000802098"/>
    </source>
</evidence>
<evidence type="ECO:0000259" key="10">
    <source>
        <dbReference type="PROSITE" id="PS50862"/>
    </source>
</evidence>
<dbReference type="RefSeq" id="WP_009856566.1">
    <property type="nucleotide sequence ID" value="NZ_JAAOCD010000002.1"/>
</dbReference>
<evidence type="ECO:0000256" key="5">
    <source>
        <dbReference type="ARBA" id="ARBA00022840"/>
    </source>
</evidence>
<keyword evidence="8" id="KW-0648">Protein biosynthesis</keyword>
<comment type="catalytic activity">
    <reaction evidence="7 8 9">
        <text>tRNA(Lys) + L-lysine + ATP = L-lysyl-tRNA(Lys) + AMP + diphosphate</text>
        <dbReference type="Rhea" id="RHEA:20792"/>
        <dbReference type="Rhea" id="RHEA-COMP:9696"/>
        <dbReference type="Rhea" id="RHEA-COMP:9697"/>
        <dbReference type="ChEBI" id="CHEBI:30616"/>
        <dbReference type="ChEBI" id="CHEBI:32551"/>
        <dbReference type="ChEBI" id="CHEBI:33019"/>
        <dbReference type="ChEBI" id="CHEBI:78442"/>
        <dbReference type="ChEBI" id="CHEBI:78529"/>
        <dbReference type="ChEBI" id="CHEBI:456215"/>
        <dbReference type="EC" id="6.1.1.6"/>
    </reaction>
</comment>
<evidence type="ECO:0000313" key="11">
    <source>
        <dbReference type="EMBL" id="NHK97902.1"/>
    </source>
</evidence>
<comment type="subunit">
    <text evidence="8">Homodimer.</text>
</comment>
<dbReference type="InterPro" id="IPR006195">
    <property type="entry name" value="aa-tRNA-synth_II"/>
</dbReference>
<comment type="caution">
    <text evidence="11">The sequence shown here is derived from an EMBL/GenBank/DDBJ whole genome shotgun (WGS) entry which is preliminary data.</text>
</comment>
<name>A0ABX0HVR1_9BURK</name>
<organism evidence="11 12">
    <name type="scientific">Rubrivivax benzoatilyticus</name>
    <dbReference type="NCBI Taxonomy" id="316997"/>
    <lineage>
        <taxon>Bacteria</taxon>
        <taxon>Pseudomonadati</taxon>
        <taxon>Pseudomonadota</taxon>
        <taxon>Betaproteobacteria</taxon>
        <taxon>Burkholderiales</taxon>
        <taxon>Sphaerotilaceae</taxon>
        <taxon>Rubrivivax</taxon>
    </lineage>
</organism>
<gene>
    <name evidence="8 11" type="primary">lysS</name>
    <name evidence="11" type="ORF">G7087_05895</name>
</gene>
<comment type="subcellular location">
    <subcellularLocation>
        <location evidence="8">Cytoplasm</location>
    </subcellularLocation>
</comment>
<dbReference type="Pfam" id="PF01336">
    <property type="entry name" value="tRNA_anti-codon"/>
    <property type="match status" value="1"/>
</dbReference>
<keyword evidence="8 9" id="KW-0460">Magnesium</keyword>
<dbReference type="InterPro" id="IPR004365">
    <property type="entry name" value="NA-bd_OB_tRNA"/>
</dbReference>
<dbReference type="EMBL" id="JAAOCD010000002">
    <property type="protein sequence ID" value="NHK97902.1"/>
    <property type="molecule type" value="Genomic_DNA"/>
</dbReference>
<keyword evidence="5 8" id="KW-0067">ATP-binding</keyword>
<sequence length="492" mass="55174">MTDDNQLIAERREKLQAIRAAGVAFPNDFKPRHHAADLHHQHGQVPNEELEPKAVTVSVAGRMMLKRVMGKACFATLQDATGRIQLYVTQDAVGPETLAAFKRWDLGDILGCEGTLFRTKTGELSIKATNVRLLTKSLRPLPDKFHGMTDQEQKYRQRYVDLMTDDAARSRFVARSKAVSSIRQYMVEHGFLEVETPMLHPIPGGANAKPFVTHHNALDQEMFLRIAPELYLKRLLVGGFERVFEINRNFRNEGISVRHNPEFTMMEFYAAYWTHHDLMDFTEQVLRHAARAATGSATLSYAGREVDLAQPFARLSVRNSLVVHAGVSESEADDAAALHARLKALGEEPPAHWTLAELQFGLFEAAVEDKLWQPTFIIDYPVEVSPLARASDSNPSITERFELFITGREYANGFSELNDAEDQAARFQAQVANKDAGDEEAMYYDADFIRALEYGMPPAGGCGIGIDRLIMLLTDSPSIRDVILFPALRREA</sequence>
<accession>A0ABX0HVR1</accession>
<keyword evidence="2 8" id="KW-0436">Ligase</keyword>
<dbReference type="Pfam" id="PF00152">
    <property type="entry name" value="tRNA-synt_2"/>
    <property type="match status" value="1"/>
</dbReference>
<proteinExistence type="inferred from homology"/>
<dbReference type="SUPFAM" id="SSF50249">
    <property type="entry name" value="Nucleic acid-binding proteins"/>
    <property type="match status" value="1"/>
</dbReference>